<dbReference type="InterPro" id="IPR002401">
    <property type="entry name" value="Cyt_P450_E_grp-I"/>
</dbReference>
<organism evidence="8 9">
    <name type="scientific">Streptomyces netropsis</name>
    <name type="common">Streptoverticillium netropsis</name>
    <dbReference type="NCBI Taxonomy" id="55404"/>
    <lineage>
        <taxon>Bacteria</taxon>
        <taxon>Bacillati</taxon>
        <taxon>Actinomycetota</taxon>
        <taxon>Actinomycetes</taxon>
        <taxon>Kitasatosporales</taxon>
        <taxon>Streptomycetaceae</taxon>
        <taxon>Streptomyces</taxon>
    </lineage>
</organism>
<name>A0A7W7LGC2_STRNE</name>
<evidence type="ECO:0000313" key="9">
    <source>
        <dbReference type="Proteomes" id="UP000556436"/>
    </source>
</evidence>
<evidence type="ECO:0000256" key="3">
    <source>
        <dbReference type="ARBA" id="ARBA00022723"/>
    </source>
</evidence>
<evidence type="ECO:0000256" key="7">
    <source>
        <dbReference type="PIRSR" id="PIRSR602401-1"/>
    </source>
</evidence>
<dbReference type="InterPro" id="IPR001128">
    <property type="entry name" value="Cyt_P450"/>
</dbReference>
<dbReference type="AlphaFoldDB" id="A0A7W7LGC2"/>
<dbReference type="PRINTS" id="PR00385">
    <property type="entry name" value="P450"/>
</dbReference>
<keyword evidence="6" id="KW-0503">Monooxygenase</keyword>
<dbReference type="InterPro" id="IPR050196">
    <property type="entry name" value="Cytochrome_P450_Monoox"/>
</dbReference>
<comment type="cofactor">
    <cofactor evidence="7">
        <name>heme</name>
        <dbReference type="ChEBI" id="CHEBI:30413"/>
    </cofactor>
</comment>
<sequence>MLQAAESVVTPWRPGRVIAVDRAMNDLSLGVLANTLLPTGLDTHARTEFHQALPVLTRGMMVRILLPEWWARVPVASNRRFDRARRTMDRVIGEAIAAHRRSGRDRGDMLSLLLMQRDAEGRGLTDQQVHDHVTSLAVAGVETTAATLAWFFHELGRHREIEERVHAEVDTVLGGRPPRLEDLPALAFTSRVIMETLRRYPPWMITRRATAPARLGTVTVPGGAEILYSPYALHHDPRWFRDPQRFDPDRWLPDRAREVPKGAFIPFGSGGYKCIGDTFALAEMAVVAATVCRRWRLRPVPGKRIRRVARGNIHPDRLPMVAEAR</sequence>
<dbReference type="GO" id="GO:0004497">
    <property type="term" value="F:monooxygenase activity"/>
    <property type="evidence" value="ECO:0007669"/>
    <property type="project" value="UniProtKB-KW"/>
</dbReference>
<dbReference type="PANTHER" id="PTHR24291:SF50">
    <property type="entry name" value="BIFUNCTIONAL ALBAFLAVENONE MONOOXYGENASE_TERPENE SYNTHASE"/>
    <property type="match status" value="1"/>
</dbReference>
<evidence type="ECO:0000256" key="5">
    <source>
        <dbReference type="ARBA" id="ARBA00023004"/>
    </source>
</evidence>
<proteinExistence type="inferred from homology"/>
<evidence type="ECO:0000256" key="2">
    <source>
        <dbReference type="ARBA" id="ARBA00022617"/>
    </source>
</evidence>
<keyword evidence="3 7" id="KW-0479">Metal-binding</keyword>
<protein>
    <submittedName>
        <fullName evidence="8">Cytochrome P450</fullName>
    </submittedName>
</protein>
<gene>
    <name evidence="8" type="ORF">FHS38_005171</name>
</gene>
<dbReference type="PRINTS" id="PR00463">
    <property type="entry name" value="EP450I"/>
</dbReference>
<keyword evidence="9" id="KW-1185">Reference proteome</keyword>
<reference evidence="8 9" key="1">
    <citation type="submission" date="2020-08" db="EMBL/GenBank/DDBJ databases">
        <title>Genomic Encyclopedia of Type Strains, Phase III (KMG-III): the genomes of soil and plant-associated and newly described type strains.</title>
        <authorList>
            <person name="Whitman W."/>
        </authorList>
    </citation>
    <scope>NUCLEOTIDE SEQUENCE [LARGE SCALE GENOMIC DNA]</scope>
    <source>
        <strain evidence="8 9">CECT 3265</strain>
    </source>
</reference>
<dbReference type="EMBL" id="JACHJG010000012">
    <property type="protein sequence ID" value="MBB4889096.1"/>
    <property type="molecule type" value="Genomic_DNA"/>
</dbReference>
<dbReference type="Proteomes" id="UP000556436">
    <property type="component" value="Unassembled WGS sequence"/>
</dbReference>
<keyword evidence="4" id="KW-0560">Oxidoreductase</keyword>
<keyword evidence="2 7" id="KW-0349">Heme</keyword>
<dbReference type="InterPro" id="IPR036396">
    <property type="entry name" value="Cyt_P450_sf"/>
</dbReference>
<evidence type="ECO:0000256" key="6">
    <source>
        <dbReference type="ARBA" id="ARBA00023033"/>
    </source>
</evidence>
<evidence type="ECO:0000313" key="8">
    <source>
        <dbReference type="EMBL" id="MBB4889096.1"/>
    </source>
</evidence>
<dbReference type="SUPFAM" id="SSF48264">
    <property type="entry name" value="Cytochrome P450"/>
    <property type="match status" value="1"/>
</dbReference>
<dbReference type="GO" id="GO:0020037">
    <property type="term" value="F:heme binding"/>
    <property type="evidence" value="ECO:0007669"/>
    <property type="project" value="InterPro"/>
</dbReference>
<evidence type="ECO:0000256" key="4">
    <source>
        <dbReference type="ARBA" id="ARBA00023002"/>
    </source>
</evidence>
<dbReference type="GO" id="GO:0016705">
    <property type="term" value="F:oxidoreductase activity, acting on paired donors, with incorporation or reduction of molecular oxygen"/>
    <property type="evidence" value="ECO:0007669"/>
    <property type="project" value="InterPro"/>
</dbReference>
<evidence type="ECO:0000256" key="1">
    <source>
        <dbReference type="ARBA" id="ARBA00010617"/>
    </source>
</evidence>
<dbReference type="Pfam" id="PF00067">
    <property type="entry name" value="p450"/>
    <property type="match status" value="1"/>
</dbReference>
<dbReference type="PANTHER" id="PTHR24291">
    <property type="entry name" value="CYTOCHROME P450 FAMILY 4"/>
    <property type="match status" value="1"/>
</dbReference>
<dbReference type="GO" id="GO:0005506">
    <property type="term" value="F:iron ion binding"/>
    <property type="evidence" value="ECO:0007669"/>
    <property type="project" value="InterPro"/>
</dbReference>
<comment type="caution">
    <text evidence="8">The sequence shown here is derived from an EMBL/GenBank/DDBJ whole genome shotgun (WGS) entry which is preliminary data.</text>
</comment>
<feature type="binding site" description="axial binding residue" evidence="7">
    <location>
        <position position="274"/>
    </location>
    <ligand>
        <name>heme</name>
        <dbReference type="ChEBI" id="CHEBI:30413"/>
    </ligand>
    <ligandPart>
        <name>Fe</name>
        <dbReference type="ChEBI" id="CHEBI:18248"/>
    </ligandPart>
</feature>
<accession>A0A7W7LGC2</accession>
<dbReference type="Gene3D" id="1.10.630.10">
    <property type="entry name" value="Cytochrome P450"/>
    <property type="match status" value="1"/>
</dbReference>
<comment type="similarity">
    <text evidence="1">Belongs to the cytochrome P450 family.</text>
</comment>
<keyword evidence="5 7" id="KW-0408">Iron</keyword>